<keyword evidence="1" id="KW-0542">Nucleomorph</keyword>
<evidence type="ECO:0000313" key="2">
    <source>
        <dbReference type="Proteomes" id="UP000242167"/>
    </source>
</evidence>
<dbReference type="Proteomes" id="UP000242167">
    <property type="component" value="Nucleomorph 3"/>
</dbReference>
<name>Q98S84_GUITH</name>
<accession>Q98S84</accession>
<sequence>MINLITIPTLFLGRILKLNTEKKSLKENIYKKNLSLKLKILNNSKIFLNINSYTFQGILMGLPNRRIWFINQKIECSSMEIEGVLIIKKENEIKNHPKTSFKNSIENQIIELKFHSSYNKALLYMIDRKKKLDF</sequence>
<dbReference type="RefSeq" id="XP_001713389.1">
    <property type="nucleotide sequence ID" value="XM_001713337.1"/>
</dbReference>
<reference evidence="1 2" key="1">
    <citation type="journal article" date="2001" name="Nature">
        <title>The highly reduced genome of an enslaved algal nucleus.</title>
        <authorList>
            <person name="Douglas S."/>
            <person name="Zauner S."/>
            <person name="Fraunholz M."/>
            <person name="Beaton M."/>
            <person name="Penny S."/>
            <person name="Deng L."/>
            <person name="Wu X."/>
            <person name="Reith M."/>
            <person name="Cavalier-Smith T."/>
            <person name="Maier U."/>
        </authorList>
    </citation>
    <scope>NUCLEOTIDE SEQUENCE [LARGE SCALE GENOMIC DNA]</scope>
</reference>
<gene>
    <name evidence="1" type="primary">orf134</name>
</gene>
<dbReference type="AlphaFoldDB" id="Q98S84"/>
<geneLocation type="nucleomorph" evidence="1"/>
<protein>
    <submittedName>
        <fullName evidence="1">Uncharacterized protein</fullName>
    </submittedName>
</protein>
<dbReference type="EMBL" id="AF083031">
    <property type="protein sequence ID" value="AAK39698.1"/>
    <property type="molecule type" value="Genomic_DNA"/>
</dbReference>
<proteinExistence type="predicted"/>
<dbReference type="GeneID" id="857171"/>
<dbReference type="PIR" id="F90125">
    <property type="entry name" value="F90125"/>
</dbReference>
<organism evidence="1 2">
    <name type="scientific">Guillardia theta</name>
    <name type="common">Cryptophyte</name>
    <name type="synonym">Cryptomonas phi</name>
    <dbReference type="NCBI Taxonomy" id="55529"/>
    <lineage>
        <taxon>Eukaryota</taxon>
        <taxon>Cryptophyceae</taxon>
        <taxon>Pyrenomonadales</taxon>
        <taxon>Geminigeraceae</taxon>
        <taxon>Guillardia</taxon>
    </lineage>
</organism>
<evidence type="ECO:0000313" key="1">
    <source>
        <dbReference type="EMBL" id="AAK39698.1"/>
    </source>
</evidence>